<comment type="caution">
    <text evidence="5">The sequence shown here is derived from an EMBL/GenBank/DDBJ whole genome shotgun (WGS) entry which is preliminary data.</text>
</comment>
<dbReference type="SUPFAM" id="SSF102462">
    <property type="entry name" value="Peptidyl-tRNA hydrolase II"/>
    <property type="match status" value="1"/>
</dbReference>
<keyword evidence="6" id="KW-1185">Reference proteome</keyword>
<dbReference type="Proteomes" id="UP000185944">
    <property type="component" value="Unassembled WGS sequence"/>
</dbReference>
<dbReference type="Pfam" id="PF01981">
    <property type="entry name" value="PTH2"/>
    <property type="match status" value="1"/>
</dbReference>
<dbReference type="FunFam" id="3.40.1490.10:FF:000002">
    <property type="entry name" value="Peptidyl-tRNA hydrolase 2, mitochondrial"/>
    <property type="match status" value="1"/>
</dbReference>
<organism evidence="5 6">
    <name type="scientific">Nematocida displodere</name>
    <dbReference type="NCBI Taxonomy" id="1805483"/>
    <lineage>
        <taxon>Eukaryota</taxon>
        <taxon>Fungi</taxon>
        <taxon>Fungi incertae sedis</taxon>
        <taxon>Microsporidia</taxon>
        <taxon>Nematocida</taxon>
    </lineage>
</organism>
<dbReference type="EMBL" id="LTDL01000014">
    <property type="protein sequence ID" value="OAG31933.1"/>
    <property type="molecule type" value="Genomic_DNA"/>
</dbReference>
<evidence type="ECO:0000256" key="3">
    <source>
        <dbReference type="ARBA" id="ARBA00038050"/>
    </source>
</evidence>
<evidence type="ECO:0000256" key="1">
    <source>
        <dbReference type="ARBA" id="ARBA00013260"/>
    </source>
</evidence>
<dbReference type="AlphaFoldDB" id="A0A177EIY5"/>
<keyword evidence="2 5" id="KW-0378">Hydrolase</keyword>
<dbReference type="InterPro" id="IPR002833">
    <property type="entry name" value="PTH2"/>
</dbReference>
<sequence>MLLTLTGACITLIIVNVLLMLRILSLRASTAAQSAARSTAQSTAQSARDEPIKAILLLRTDLEMQKGKAVAQAMHAAYAAGYHAQNTPLEKEWAKYGFKKVALRVGSEDEMKELVSQFKKRDIPVYPVVDAGRTQVAPNTWTVTMVGPYYESDIDQVTGHLRLA</sequence>
<comment type="similarity">
    <text evidence="3">Belongs to the PTH2 family.</text>
</comment>
<dbReference type="GO" id="GO:0004045">
    <property type="term" value="F:peptidyl-tRNA hydrolase activity"/>
    <property type="evidence" value="ECO:0007669"/>
    <property type="project" value="UniProtKB-EC"/>
</dbReference>
<gene>
    <name evidence="5" type="ORF">NEDG_00408</name>
</gene>
<evidence type="ECO:0000313" key="6">
    <source>
        <dbReference type="Proteomes" id="UP000185944"/>
    </source>
</evidence>
<dbReference type="GeneID" id="93646758"/>
<dbReference type="STRING" id="1805483.A0A177EIY5"/>
<reference evidence="5 6" key="1">
    <citation type="submission" date="2016-02" db="EMBL/GenBank/DDBJ databases">
        <title>Discovery of a natural microsporidian pathogen with a broad tissue tropism in Caenorhabditis elegans.</title>
        <authorList>
            <person name="Luallen R.J."/>
            <person name="Reinke A.W."/>
            <person name="Tong L."/>
            <person name="Botts M.R."/>
            <person name="Felix M.-A."/>
            <person name="Troemel E.R."/>
        </authorList>
    </citation>
    <scope>NUCLEOTIDE SEQUENCE [LARGE SCALE GENOMIC DNA]</scope>
    <source>
        <strain evidence="5 6">JUm2807</strain>
    </source>
</reference>
<dbReference type="Gene3D" id="3.40.1490.10">
    <property type="entry name" value="Bit1"/>
    <property type="match status" value="1"/>
</dbReference>
<dbReference type="PANTHER" id="PTHR12649:SF11">
    <property type="entry name" value="PEPTIDYL-TRNA HYDROLASE 2, MITOCHONDRIAL"/>
    <property type="match status" value="1"/>
</dbReference>
<dbReference type="PANTHER" id="PTHR12649">
    <property type="entry name" value="PEPTIDYL-TRNA HYDROLASE 2"/>
    <property type="match status" value="1"/>
</dbReference>
<accession>A0A177EIY5</accession>
<dbReference type="OrthoDB" id="1733656at2759"/>
<evidence type="ECO:0000256" key="2">
    <source>
        <dbReference type="ARBA" id="ARBA00022801"/>
    </source>
</evidence>
<dbReference type="InterPro" id="IPR023476">
    <property type="entry name" value="Pep_tRNA_hydro_II_dom_sf"/>
</dbReference>
<comment type="catalytic activity">
    <reaction evidence="4">
        <text>an N-acyl-L-alpha-aminoacyl-tRNA + H2O = an N-acyl-L-amino acid + a tRNA + H(+)</text>
        <dbReference type="Rhea" id="RHEA:54448"/>
        <dbReference type="Rhea" id="RHEA-COMP:10123"/>
        <dbReference type="Rhea" id="RHEA-COMP:13883"/>
        <dbReference type="ChEBI" id="CHEBI:15377"/>
        <dbReference type="ChEBI" id="CHEBI:15378"/>
        <dbReference type="ChEBI" id="CHEBI:59874"/>
        <dbReference type="ChEBI" id="CHEBI:78442"/>
        <dbReference type="ChEBI" id="CHEBI:138191"/>
        <dbReference type="EC" id="3.1.1.29"/>
    </reaction>
</comment>
<dbReference type="NCBIfam" id="TIGR00283">
    <property type="entry name" value="arch_pth2"/>
    <property type="match status" value="1"/>
</dbReference>
<dbReference type="VEuPathDB" id="MicrosporidiaDB:NEDG_00408"/>
<evidence type="ECO:0000313" key="5">
    <source>
        <dbReference type="EMBL" id="OAG31933.1"/>
    </source>
</evidence>
<dbReference type="RefSeq" id="XP_067545534.1">
    <property type="nucleotide sequence ID" value="XM_067687826.1"/>
</dbReference>
<dbReference type="GO" id="GO:0005829">
    <property type="term" value="C:cytosol"/>
    <property type="evidence" value="ECO:0007669"/>
    <property type="project" value="TreeGrafter"/>
</dbReference>
<proteinExistence type="inferred from homology"/>
<name>A0A177EIY5_9MICR</name>
<protein>
    <recommendedName>
        <fullName evidence="1">peptidyl-tRNA hydrolase</fullName>
        <ecNumber evidence="1">3.1.1.29</ecNumber>
    </recommendedName>
</protein>
<dbReference type="EC" id="3.1.1.29" evidence="1"/>
<evidence type="ECO:0000256" key="4">
    <source>
        <dbReference type="ARBA" id="ARBA00048707"/>
    </source>
</evidence>